<evidence type="ECO:0000256" key="2">
    <source>
        <dbReference type="ARBA" id="ARBA00004484"/>
    </source>
</evidence>
<evidence type="ECO:0000256" key="12">
    <source>
        <dbReference type="ARBA" id="ARBA00023212"/>
    </source>
</evidence>
<dbReference type="GO" id="GO:0005874">
    <property type="term" value="C:microtubule"/>
    <property type="evidence" value="ECO:0007669"/>
    <property type="project" value="Ensembl"/>
</dbReference>
<feature type="region of interest" description="Disordered" evidence="15">
    <location>
        <begin position="646"/>
        <end position="690"/>
    </location>
</feature>
<organism evidence="16 17">
    <name type="scientific">Crocodylus porosus</name>
    <name type="common">Saltwater crocodile</name>
    <name type="synonym">Estuarine crocodile</name>
    <dbReference type="NCBI Taxonomy" id="8502"/>
    <lineage>
        <taxon>Eukaryota</taxon>
        <taxon>Metazoa</taxon>
        <taxon>Chordata</taxon>
        <taxon>Craniata</taxon>
        <taxon>Vertebrata</taxon>
        <taxon>Euteleostomi</taxon>
        <taxon>Archelosauria</taxon>
        <taxon>Archosauria</taxon>
        <taxon>Crocodylia</taxon>
        <taxon>Longirostres</taxon>
        <taxon>Crocodylidae</taxon>
        <taxon>Crocodylus</taxon>
    </lineage>
</organism>
<feature type="coiled-coil region" evidence="14">
    <location>
        <begin position="92"/>
        <end position="168"/>
    </location>
</feature>
<evidence type="ECO:0000256" key="8">
    <source>
        <dbReference type="ARBA" id="ARBA00017666"/>
    </source>
</evidence>
<keyword evidence="10" id="KW-0963">Cytoplasm</keyword>
<feature type="compositionally biased region" description="Basic and acidic residues" evidence="15">
    <location>
        <begin position="655"/>
        <end position="690"/>
    </location>
</feature>
<feature type="compositionally biased region" description="Low complexity" evidence="15">
    <location>
        <begin position="519"/>
        <end position="531"/>
    </location>
</feature>
<dbReference type="GO" id="GO:0044295">
    <property type="term" value="C:axonal growth cone"/>
    <property type="evidence" value="ECO:0007669"/>
    <property type="project" value="Ensembl"/>
</dbReference>
<evidence type="ECO:0000256" key="7">
    <source>
        <dbReference type="ARBA" id="ARBA00010041"/>
    </source>
</evidence>
<dbReference type="GO" id="GO:0005875">
    <property type="term" value="C:microtubule associated complex"/>
    <property type="evidence" value="ECO:0007669"/>
    <property type="project" value="Ensembl"/>
</dbReference>
<feature type="compositionally biased region" description="Basic and acidic residues" evidence="15">
    <location>
        <begin position="469"/>
        <end position="484"/>
    </location>
</feature>
<dbReference type="GO" id="GO:0043204">
    <property type="term" value="C:perikaryon"/>
    <property type="evidence" value="ECO:0007669"/>
    <property type="project" value="UniProtKB-SubCell"/>
</dbReference>
<dbReference type="AlphaFoldDB" id="A0A7M4EUK3"/>
<dbReference type="OMA" id="MQQASQW"/>
<dbReference type="GO" id="GO:0019894">
    <property type="term" value="F:kinesin binding"/>
    <property type="evidence" value="ECO:0007669"/>
    <property type="project" value="Ensembl"/>
</dbReference>
<dbReference type="GO" id="GO:0048812">
    <property type="term" value="P:neuron projection morphogenesis"/>
    <property type="evidence" value="ECO:0007669"/>
    <property type="project" value="Ensembl"/>
</dbReference>
<keyword evidence="11 14" id="KW-0175">Coiled coil</keyword>
<evidence type="ECO:0000256" key="6">
    <source>
        <dbReference type="ARBA" id="ARBA00004624"/>
    </source>
</evidence>
<evidence type="ECO:0000256" key="3">
    <source>
        <dbReference type="ARBA" id="ARBA00004486"/>
    </source>
</evidence>
<evidence type="ECO:0000313" key="17">
    <source>
        <dbReference type="Proteomes" id="UP000594220"/>
    </source>
</evidence>
<feature type="compositionally biased region" description="Basic and acidic residues" evidence="15">
    <location>
        <begin position="500"/>
        <end position="516"/>
    </location>
</feature>
<feature type="region of interest" description="Disordered" evidence="15">
    <location>
        <begin position="1"/>
        <end position="74"/>
    </location>
</feature>
<evidence type="ECO:0000256" key="13">
    <source>
        <dbReference type="ARBA" id="ARBA00023273"/>
    </source>
</evidence>
<feature type="compositionally biased region" description="Basic and acidic residues" evidence="15">
    <location>
        <begin position="532"/>
        <end position="546"/>
    </location>
</feature>
<dbReference type="Proteomes" id="UP000594220">
    <property type="component" value="Unplaced"/>
</dbReference>
<feature type="compositionally biased region" description="Basic and acidic residues" evidence="15">
    <location>
        <begin position="60"/>
        <end position="69"/>
    </location>
</feature>
<keyword evidence="13" id="KW-0966">Cell projection</keyword>
<dbReference type="GO" id="GO:0030027">
    <property type="term" value="C:lamellipodium"/>
    <property type="evidence" value="ECO:0007669"/>
    <property type="project" value="UniProtKB-SubCell"/>
</dbReference>
<feature type="compositionally biased region" description="Basic and acidic residues" evidence="15">
    <location>
        <begin position="394"/>
        <end position="415"/>
    </location>
</feature>
<dbReference type="PANTHER" id="PTHR46606:SF3">
    <property type="entry name" value="SHOOTIN-1"/>
    <property type="match status" value="1"/>
</dbReference>
<dbReference type="GeneTree" id="ENSGT00510000048167"/>
<evidence type="ECO:0000256" key="11">
    <source>
        <dbReference type="ARBA" id="ARBA00023054"/>
    </source>
</evidence>
<feature type="coiled-coil region" evidence="14">
    <location>
        <begin position="226"/>
        <end position="260"/>
    </location>
</feature>
<dbReference type="GO" id="GO:0061163">
    <property type="term" value="P:endoplasmic reticulum polarization"/>
    <property type="evidence" value="ECO:0007669"/>
    <property type="project" value="Ensembl"/>
</dbReference>
<dbReference type="InterPro" id="IPR024849">
    <property type="entry name" value="Shootin-1"/>
</dbReference>
<keyword evidence="17" id="KW-1185">Reference proteome</keyword>
<dbReference type="GO" id="GO:2000114">
    <property type="term" value="P:regulation of establishment of cell polarity"/>
    <property type="evidence" value="ECO:0007669"/>
    <property type="project" value="Ensembl"/>
</dbReference>
<reference evidence="16" key="2">
    <citation type="submission" date="2025-09" db="UniProtKB">
        <authorList>
            <consortium name="Ensembl"/>
        </authorList>
    </citation>
    <scope>IDENTIFICATION</scope>
</reference>
<dbReference type="GO" id="GO:2001224">
    <property type="term" value="P:positive regulation of neuron migration"/>
    <property type="evidence" value="ECO:0007669"/>
    <property type="project" value="Ensembl"/>
</dbReference>
<evidence type="ECO:0000256" key="14">
    <source>
        <dbReference type="SAM" id="Coils"/>
    </source>
</evidence>
<comment type="subcellular location">
    <subcellularLocation>
        <location evidence="4">Cell projection</location>
        <location evidence="4">Axon</location>
    </subcellularLocation>
    <subcellularLocation>
        <location evidence="3">Cell projection</location>
        <location evidence="3">Filopodium</location>
    </subcellularLocation>
    <subcellularLocation>
        <location evidence="6">Cell projection</location>
        <location evidence="6">Growth cone</location>
    </subcellularLocation>
    <subcellularLocation>
        <location evidence="5">Cell projection</location>
        <location evidence="5">Lamellipodium</location>
    </subcellularLocation>
    <subcellularLocation>
        <location evidence="1">Cytoplasm</location>
        <location evidence="1">Cytoskeleton</location>
    </subcellularLocation>
    <subcellularLocation>
        <location evidence="2">Perikaryon</location>
    </subcellularLocation>
</comment>
<proteinExistence type="inferred from homology"/>
<keyword evidence="12" id="KW-0206">Cytoskeleton</keyword>
<evidence type="ECO:0000313" key="16">
    <source>
        <dbReference type="Ensembl" id="ENSCPRP00005015215.1"/>
    </source>
</evidence>
<sequence>MCAAGVCSSPGCRGRSLRGGAAGPAAAPGARRAGRPGGNLAARKRPLAGRRLGPGGADQAGKRRPEGRGGGRRLAASWEATCTLPDQAIGEYEELKAENKKTKEECDKVKQERDEAVKKLEEFQKISHMVIEEVNCIQNHLEIEKTCRESAEALATKLNKENKTLKRISMLYMAKLGPDIITEEINIDDEDPSTETEGSSGSCNSLHCQQQIKELRDQIMSGHEEKKTLAIELENLRCKLVEVIEEVNKVKEEKAVLTSEVHKQRKLLEKCNRVSVMAVEEYEELQVNFDLEKNLRKKAESFAQEMFIEQNKLKRQSQLLLQNAAPDQQLLKALDENAQLTQTLEEERLQYQKKVKELEEQLENEALHKEISRLKQQLELLEDDKKELELKCQTSEEKAKDLKHSVDELQKRVHQSENPVPPPPPPPPLPPPPPNPIRSLMSMIRKRSHPNSSVPKKEKASQQESGEVTDLKRQAVEEMMDRIKKGVHLRPVNQASRPKTKPETPKASDSAVKELKGILTTLNTSTSSRSLKSLEKDSSESELERILRRRKVTTEQDGTSRMGALATSESKSMPVLGSEVSTTQPALDKKPLEAEFGSKAPDSGEGSHQMKGSTSSKGVFQSPSYVDFARKSSSCEKQTESIVVLDPVSSSEDQMPEKLLKQDKVEEEKSKKIDNETTVEKTKESDSSNC</sequence>
<keyword evidence="9" id="KW-0217">Developmental protein</keyword>
<evidence type="ECO:0000256" key="5">
    <source>
        <dbReference type="ARBA" id="ARBA00004510"/>
    </source>
</evidence>
<comment type="similarity">
    <text evidence="7">Belongs to the shootin family.</text>
</comment>
<accession>A0A7M4EUK3</accession>
<evidence type="ECO:0000256" key="4">
    <source>
        <dbReference type="ARBA" id="ARBA00004489"/>
    </source>
</evidence>
<protein>
    <recommendedName>
        <fullName evidence="8">Shootin-1</fullName>
    </recommendedName>
</protein>
<gene>
    <name evidence="16" type="primary">SHTN1</name>
</gene>
<evidence type="ECO:0000256" key="10">
    <source>
        <dbReference type="ARBA" id="ARBA00022490"/>
    </source>
</evidence>
<dbReference type="Ensembl" id="ENSCPRT00005017863.1">
    <property type="protein sequence ID" value="ENSCPRP00005015215.1"/>
    <property type="gene ID" value="ENSCPRG00005010686.1"/>
</dbReference>
<evidence type="ECO:0000256" key="15">
    <source>
        <dbReference type="SAM" id="MobiDB-lite"/>
    </source>
</evidence>
<evidence type="ECO:0000256" key="9">
    <source>
        <dbReference type="ARBA" id="ARBA00022473"/>
    </source>
</evidence>
<feature type="compositionally biased region" description="Polar residues" evidence="15">
    <location>
        <begin position="610"/>
        <end position="622"/>
    </location>
</feature>
<feature type="region of interest" description="Disordered" evidence="15">
    <location>
        <begin position="394"/>
        <end position="622"/>
    </location>
</feature>
<dbReference type="GO" id="GO:0030175">
    <property type="term" value="C:filopodium"/>
    <property type="evidence" value="ECO:0007669"/>
    <property type="project" value="UniProtKB-SubCell"/>
</dbReference>
<dbReference type="GO" id="GO:0048471">
    <property type="term" value="C:perinuclear region of cytoplasm"/>
    <property type="evidence" value="ECO:0007669"/>
    <property type="project" value="Ensembl"/>
</dbReference>
<dbReference type="PANTHER" id="PTHR46606">
    <property type="entry name" value="SHOOTIN-1"/>
    <property type="match status" value="1"/>
</dbReference>
<reference evidence="16" key="1">
    <citation type="submission" date="2025-08" db="UniProtKB">
        <authorList>
            <consortium name="Ensembl"/>
        </authorList>
    </citation>
    <scope>IDENTIFICATION</scope>
</reference>
<feature type="compositionally biased region" description="Pro residues" evidence="15">
    <location>
        <begin position="419"/>
        <end position="436"/>
    </location>
</feature>
<evidence type="ECO:0000256" key="1">
    <source>
        <dbReference type="ARBA" id="ARBA00004245"/>
    </source>
</evidence>
<name>A0A7M4EUK3_CROPO</name>